<feature type="non-terminal residue" evidence="2">
    <location>
        <position position="1"/>
    </location>
</feature>
<evidence type="ECO:0000256" key="1">
    <source>
        <dbReference type="SAM" id="MobiDB-lite"/>
    </source>
</evidence>
<proteinExistence type="predicted"/>
<dbReference type="AlphaFoldDB" id="A0ABD3X183"/>
<evidence type="ECO:0000313" key="3">
    <source>
        <dbReference type="Proteomes" id="UP001634394"/>
    </source>
</evidence>
<accession>A0ABD3X183</accession>
<organism evidence="2 3">
    <name type="scientific">Sinanodonta woodiana</name>
    <name type="common">Chinese pond mussel</name>
    <name type="synonym">Anodonta woodiana</name>
    <dbReference type="NCBI Taxonomy" id="1069815"/>
    <lineage>
        <taxon>Eukaryota</taxon>
        <taxon>Metazoa</taxon>
        <taxon>Spiralia</taxon>
        <taxon>Lophotrochozoa</taxon>
        <taxon>Mollusca</taxon>
        <taxon>Bivalvia</taxon>
        <taxon>Autobranchia</taxon>
        <taxon>Heteroconchia</taxon>
        <taxon>Palaeoheterodonta</taxon>
        <taxon>Unionida</taxon>
        <taxon>Unionoidea</taxon>
        <taxon>Unionidae</taxon>
        <taxon>Unioninae</taxon>
        <taxon>Sinanodonta</taxon>
    </lineage>
</organism>
<gene>
    <name evidence="2" type="ORF">ACJMK2_031776</name>
</gene>
<dbReference type="Proteomes" id="UP001634394">
    <property type="component" value="Unassembled WGS sequence"/>
</dbReference>
<dbReference type="EMBL" id="JBJQND010000004">
    <property type="protein sequence ID" value="KAL3879480.1"/>
    <property type="molecule type" value="Genomic_DNA"/>
</dbReference>
<name>A0ABD3X183_SINWO</name>
<comment type="caution">
    <text evidence="2">The sequence shown here is derived from an EMBL/GenBank/DDBJ whole genome shotgun (WGS) entry which is preliminary data.</text>
</comment>
<keyword evidence="3" id="KW-1185">Reference proteome</keyword>
<evidence type="ECO:0000313" key="2">
    <source>
        <dbReference type="EMBL" id="KAL3879480.1"/>
    </source>
</evidence>
<feature type="non-terminal residue" evidence="2">
    <location>
        <position position="65"/>
    </location>
</feature>
<reference evidence="2 3" key="1">
    <citation type="submission" date="2024-11" db="EMBL/GenBank/DDBJ databases">
        <title>Chromosome-level genome assembly of the freshwater bivalve Anodonta woodiana.</title>
        <authorList>
            <person name="Chen X."/>
        </authorList>
    </citation>
    <scope>NUCLEOTIDE SEQUENCE [LARGE SCALE GENOMIC DNA]</scope>
    <source>
        <strain evidence="2">MN2024</strain>
        <tissue evidence="2">Gills</tissue>
    </source>
</reference>
<feature type="region of interest" description="Disordered" evidence="1">
    <location>
        <begin position="1"/>
        <end position="24"/>
    </location>
</feature>
<protein>
    <submittedName>
        <fullName evidence="2">Uncharacterized protein</fullName>
    </submittedName>
</protein>
<sequence>LFNKLKRPTSSRCQETGEISKLERSTRWRGQQAVEVIKLERITSWNNKKRMSSELNHQNLKQHVH</sequence>